<reference evidence="5 6" key="1">
    <citation type="submission" date="2014-04" db="EMBL/GenBank/DDBJ databases">
        <authorList>
            <consortium name="DOE Joint Genome Institute"/>
            <person name="Kuo A."/>
            <person name="Zuccaro A."/>
            <person name="Kohler A."/>
            <person name="Nagy L.G."/>
            <person name="Floudas D."/>
            <person name="Copeland A."/>
            <person name="Barry K.W."/>
            <person name="Cichocki N."/>
            <person name="Veneault-Fourrey C."/>
            <person name="LaButti K."/>
            <person name="Lindquist E.A."/>
            <person name="Lipzen A."/>
            <person name="Lundell T."/>
            <person name="Morin E."/>
            <person name="Murat C."/>
            <person name="Sun H."/>
            <person name="Tunlid A."/>
            <person name="Henrissat B."/>
            <person name="Grigoriev I.V."/>
            <person name="Hibbett D.S."/>
            <person name="Martin F."/>
            <person name="Nordberg H.P."/>
            <person name="Cantor M.N."/>
            <person name="Hua S.X."/>
        </authorList>
    </citation>
    <scope>NUCLEOTIDE SEQUENCE [LARGE SCALE GENOMIC DNA]</scope>
    <source>
        <strain evidence="5 6">MAFF 305830</strain>
    </source>
</reference>
<dbReference type="Gene3D" id="3.40.50.300">
    <property type="entry name" value="P-loop containing nucleotide triphosphate hydrolases"/>
    <property type="match status" value="1"/>
</dbReference>
<dbReference type="PROSITE" id="PS50837">
    <property type="entry name" value="NACHT"/>
    <property type="match status" value="1"/>
</dbReference>
<feature type="non-terminal residue" evidence="5">
    <location>
        <position position="1"/>
    </location>
</feature>
<accession>A0A0C3AQB4</accession>
<dbReference type="InterPro" id="IPR020472">
    <property type="entry name" value="WD40_PAC1"/>
</dbReference>
<feature type="repeat" description="WD" evidence="3">
    <location>
        <begin position="835"/>
        <end position="867"/>
    </location>
</feature>
<dbReference type="InterPro" id="IPR015943">
    <property type="entry name" value="WD40/YVTN_repeat-like_dom_sf"/>
</dbReference>
<feature type="repeat" description="WD" evidence="3">
    <location>
        <begin position="921"/>
        <end position="962"/>
    </location>
</feature>
<dbReference type="SUPFAM" id="SSF52540">
    <property type="entry name" value="P-loop containing nucleoside triphosphate hydrolases"/>
    <property type="match status" value="1"/>
</dbReference>
<sequence length="1001" mass="109879">DTVVARLKPSDLEFSPRIDECMEGTREDVLKAVFDWVADYEAANIFWLTGHPGVGKSAIAASLVEKLRDTARLGSSFFFQRERSNAMTTSALWRTIAYGLARQYPTLRKHLIATLEADEALLTTVSIEKLFRKLIHEPLVAFEETGGKDTVVVVIDALDECGGFDGQHSSQRTNLMRTLKIWSTLPNRFKLVVTSRAEPDIVHLFSAVKHESFEILSGTMVQSKSSEDIEKFLEYHLGQIAARSNGALAPDWPGGQIKTWLARLAAGLFIWVDTAVRFMRRGEPQEQLNSILGGASMGGLSALYSSILGASFVEPTERVLESFRRIVGGIILAKEPLTASSLSHLCSADHSVLSHIRNGLQSVMDSGEALRFSHQSFVDFLLNSAECRPGFLINLQQQKRYMTLGCFRIMKRHLRFNICDIKSSHKRNDDIVGLERRIKERIPPHLAYSSYYWASHLAAAFDPETLEHIEYFVQNQFLFWLEVLSLTKRVNLGTSMIGRLIEWLRVSHMAFMARDMKNFLAAFGSMISQSVPHIYLSALPLSPRLAGVSKQYMKDYPRTIRIERGGQDNWPAIQNVIVGHKDPVNSVLFSSDGTRIVSGSWDSAIRVWDAETAEPVAGPFKGHSTEDISMAFSPDGKRTAFGSWKGTIRVWDTETGEMVAGPFEVHTSKITCVAFSSDGKRIVSGSSDSTLRVCDAETGEMVAGPFEGHTSKAVCVTFSLDGTQIVCGALDGTIRVWNARTAEMVAGPFKGHTDAVTCVAISPDGSRIVSGSWDQRIRVWDTKTAEMIGEPLRGHGGWVNSVAYSLDGTRFVSGFDDRAIRVWDPKTGVIVAGPFKGHTSKVTCVAFSPDGTRIVSGSRDSTIRVWDAEAVETGAGSLKGHTDGVSSAAFSPDGTRIVSSSYDTTIQVWDAETGETVAGPVKGHTQKVNSAVFSPDGTRVASGARDNTIRVWDVETAKVVKGPFKGHTREVKSVVYSPDGTRIASGSADNTIRVWDAKTAE</sequence>
<dbReference type="SMART" id="SM00320">
    <property type="entry name" value="WD40"/>
    <property type="match status" value="10"/>
</dbReference>
<dbReference type="PRINTS" id="PR00320">
    <property type="entry name" value="GPROTEINBRPT"/>
</dbReference>
<feature type="repeat" description="WD" evidence="3">
    <location>
        <begin position="792"/>
        <end position="824"/>
    </location>
</feature>
<dbReference type="Gene3D" id="2.130.10.10">
    <property type="entry name" value="YVTN repeat-like/Quinoprotein amine dehydrogenase"/>
    <property type="match status" value="4"/>
</dbReference>
<feature type="repeat" description="WD" evidence="3">
    <location>
        <begin position="878"/>
        <end position="919"/>
    </location>
</feature>
<gene>
    <name evidence="5" type="ORF">M408DRAFT_36740</name>
</gene>
<dbReference type="STRING" id="933852.A0A0C3AQB4"/>
<dbReference type="InterPro" id="IPR019775">
    <property type="entry name" value="WD40_repeat_CS"/>
</dbReference>
<dbReference type="InterPro" id="IPR011047">
    <property type="entry name" value="Quinoprotein_ADH-like_sf"/>
</dbReference>
<dbReference type="InterPro" id="IPR007111">
    <property type="entry name" value="NACHT_NTPase"/>
</dbReference>
<evidence type="ECO:0000313" key="5">
    <source>
        <dbReference type="EMBL" id="KIM21461.1"/>
    </source>
</evidence>
<feature type="repeat" description="WD" evidence="3">
    <location>
        <begin position="663"/>
        <end position="704"/>
    </location>
</feature>
<evidence type="ECO:0000313" key="6">
    <source>
        <dbReference type="Proteomes" id="UP000054097"/>
    </source>
</evidence>
<dbReference type="PROSITE" id="PS00678">
    <property type="entry name" value="WD_REPEATS_1"/>
    <property type="match status" value="5"/>
</dbReference>
<protein>
    <recommendedName>
        <fullName evidence="4">NACHT domain-containing protein</fullName>
    </recommendedName>
</protein>
<evidence type="ECO:0000256" key="2">
    <source>
        <dbReference type="ARBA" id="ARBA00022737"/>
    </source>
</evidence>
<dbReference type="SUPFAM" id="SSF50998">
    <property type="entry name" value="Quinoprotein alcohol dehydrogenase-like"/>
    <property type="match status" value="1"/>
</dbReference>
<dbReference type="InterPro" id="IPR056884">
    <property type="entry name" value="NPHP3-like_N"/>
</dbReference>
<feature type="repeat" description="WD" evidence="3">
    <location>
        <begin position="620"/>
        <end position="661"/>
    </location>
</feature>
<feature type="domain" description="NACHT" evidence="4">
    <location>
        <begin position="44"/>
        <end position="196"/>
    </location>
</feature>
<keyword evidence="1 3" id="KW-0853">WD repeat</keyword>
<dbReference type="GO" id="GO:1990234">
    <property type="term" value="C:transferase complex"/>
    <property type="evidence" value="ECO:0007669"/>
    <property type="project" value="UniProtKB-ARBA"/>
</dbReference>
<dbReference type="PROSITE" id="PS50294">
    <property type="entry name" value="WD_REPEATS_REGION"/>
    <property type="match status" value="10"/>
</dbReference>
<dbReference type="InterPro" id="IPR001680">
    <property type="entry name" value="WD40_rpt"/>
</dbReference>
<dbReference type="PROSITE" id="PS50082">
    <property type="entry name" value="WD_REPEATS_2"/>
    <property type="match status" value="10"/>
</dbReference>
<dbReference type="GO" id="GO:0005634">
    <property type="term" value="C:nucleus"/>
    <property type="evidence" value="ECO:0007669"/>
    <property type="project" value="TreeGrafter"/>
</dbReference>
<feature type="repeat" description="WD" evidence="3">
    <location>
        <begin position="706"/>
        <end position="747"/>
    </location>
</feature>
<organism evidence="5 6">
    <name type="scientific">Serendipita vermifera MAFF 305830</name>
    <dbReference type="NCBI Taxonomy" id="933852"/>
    <lineage>
        <taxon>Eukaryota</taxon>
        <taxon>Fungi</taxon>
        <taxon>Dikarya</taxon>
        <taxon>Basidiomycota</taxon>
        <taxon>Agaricomycotina</taxon>
        <taxon>Agaricomycetes</taxon>
        <taxon>Sebacinales</taxon>
        <taxon>Serendipitaceae</taxon>
        <taxon>Serendipita</taxon>
    </lineage>
</organism>
<proteinExistence type="predicted"/>
<keyword evidence="2" id="KW-0677">Repeat</keyword>
<dbReference type="Pfam" id="PF24883">
    <property type="entry name" value="NPHP3_N"/>
    <property type="match status" value="1"/>
</dbReference>
<keyword evidence="6" id="KW-1185">Reference proteome</keyword>
<dbReference type="HOGENOM" id="CLU_000288_6_0_1"/>
<dbReference type="CDD" id="cd00200">
    <property type="entry name" value="WD40"/>
    <property type="match status" value="1"/>
</dbReference>
<dbReference type="OrthoDB" id="674604at2759"/>
<dbReference type="PANTHER" id="PTHR22847:SF637">
    <property type="entry name" value="WD REPEAT DOMAIN 5B"/>
    <property type="match status" value="1"/>
</dbReference>
<dbReference type="PANTHER" id="PTHR22847">
    <property type="entry name" value="WD40 REPEAT PROTEIN"/>
    <property type="match status" value="1"/>
</dbReference>
<dbReference type="SUPFAM" id="SSF50978">
    <property type="entry name" value="WD40 repeat-like"/>
    <property type="match status" value="1"/>
</dbReference>
<dbReference type="EMBL" id="KN824382">
    <property type="protein sequence ID" value="KIM21461.1"/>
    <property type="molecule type" value="Genomic_DNA"/>
</dbReference>
<dbReference type="AlphaFoldDB" id="A0A0C3AQB4"/>
<evidence type="ECO:0000259" key="4">
    <source>
        <dbReference type="PROSITE" id="PS50837"/>
    </source>
</evidence>
<reference evidence="6" key="2">
    <citation type="submission" date="2015-01" db="EMBL/GenBank/DDBJ databases">
        <title>Evolutionary Origins and Diversification of the Mycorrhizal Mutualists.</title>
        <authorList>
            <consortium name="DOE Joint Genome Institute"/>
            <consortium name="Mycorrhizal Genomics Consortium"/>
            <person name="Kohler A."/>
            <person name="Kuo A."/>
            <person name="Nagy L.G."/>
            <person name="Floudas D."/>
            <person name="Copeland A."/>
            <person name="Barry K.W."/>
            <person name="Cichocki N."/>
            <person name="Veneault-Fourrey C."/>
            <person name="LaButti K."/>
            <person name="Lindquist E.A."/>
            <person name="Lipzen A."/>
            <person name="Lundell T."/>
            <person name="Morin E."/>
            <person name="Murat C."/>
            <person name="Riley R."/>
            <person name="Ohm R."/>
            <person name="Sun H."/>
            <person name="Tunlid A."/>
            <person name="Henrissat B."/>
            <person name="Grigoriev I.V."/>
            <person name="Hibbett D.S."/>
            <person name="Martin F."/>
        </authorList>
    </citation>
    <scope>NUCLEOTIDE SEQUENCE [LARGE SCALE GENOMIC DNA]</scope>
    <source>
        <strain evidence="6">MAFF 305830</strain>
    </source>
</reference>
<evidence type="ECO:0000256" key="1">
    <source>
        <dbReference type="ARBA" id="ARBA00022574"/>
    </source>
</evidence>
<dbReference type="Proteomes" id="UP000054097">
    <property type="component" value="Unassembled WGS sequence"/>
</dbReference>
<feature type="repeat" description="WD" evidence="3">
    <location>
        <begin position="964"/>
        <end position="1001"/>
    </location>
</feature>
<name>A0A0C3AQB4_SERVB</name>
<dbReference type="Pfam" id="PF00400">
    <property type="entry name" value="WD40"/>
    <property type="match status" value="10"/>
</dbReference>
<feature type="non-terminal residue" evidence="5">
    <location>
        <position position="1001"/>
    </location>
</feature>
<feature type="repeat" description="WD" evidence="3">
    <location>
        <begin position="749"/>
        <end position="790"/>
    </location>
</feature>
<feature type="repeat" description="WD" evidence="3">
    <location>
        <begin position="577"/>
        <end position="618"/>
    </location>
</feature>
<dbReference type="InterPro" id="IPR036322">
    <property type="entry name" value="WD40_repeat_dom_sf"/>
</dbReference>
<dbReference type="InterPro" id="IPR027417">
    <property type="entry name" value="P-loop_NTPase"/>
</dbReference>
<evidence type="ECO:0000256" key="3">
    <source>
        <dbReference type="PROSITE-ProRule" id="PRU00221"/>
    </source>
</evidence>